<evidence type="ECO:0000256" key="5">
    <source>
        <dbReference type="ARBA" id="ARBA00022741"/>
    </source>
</evidence>
<dbReference type="PANTHER" id="PTHR24056">
    <property type="entry name" value="CELL DIVISION PROTEIN KINASE"/>
    <property type="match status" value="1"/>
</dbReference>
<dbReference type="GO" id="GO:0005524">
    <property type="term" value="F:ATP binding"/>
    <property type="evidence" value="ECO:0007669"/>
    <property type="project" value="UniProtKB-UniRule"/>
</dbReference>
<dbReference type="GO" id="GO:0005634">
    <property type="term" value="C:nucleus"/>
    <property type="evidence" value="ECO:0007669"/>
    <property type="project" value="TreeGrafter"/>
</dbReference>
<accession>A0A0B7NAK0</accession>
<dbReference type="InterPro" id="IPR011009">
    <property type="entry name" value="Kinase-like_dom_sf"/>
</dbReference>
<feature type="domain" description="Protein kinase" evidence="9">
    <location>
        <begin position="4"/>
        <end position="242"/>
    </location>
</feature>
<reference evidence="10 11" key="1">
    <citation type="submission" date="2014-09" db="EMBL/GenBank/DDBJ databases">
        <authorList>
            <person name="Ellenberger Sabrina"/>
        </authorList>
    </citation>
    <scope>NUCLEOTIDE SEQUENCE [LARGE SCALE GENOMIC DNA]</scope>
    <source>
        <strain evidence="10 11">CBS 412.66</strain>
    </source>
</reference>
<dbReference type="AlphaFoldDB" id="A0A0B7NAK0"/>
<evidence type="ECO:0000256" key="3">
    <source>
        <dbReference type="ARBA" id="ARBA00022553"/>
    </source>
</evidence>
<dbReference type="Gene3D" id="3.30.200.20">
    <property type="entry name" value="Phosphorylase Kinase, domain 1"/>
    <property type="match status" value="1"/>
</dbReference>
<keyword evidence="7 8" id="KW-0067">ATP-binding</keyword>
<protein>
    <recommendedName>
        <fullName evidence="9">Protein kinase domain-containing protein</fullName>
    </recommendedName>
</protein>
<evidence type="ECO:0000313" key="11">
    <source>
        <dbReference type="Proteomes" id="UP000054107"/>
    </source>
</evidence>
<keyword evidence="11" id="KW-1185">Reference proteome</keyword>
<feature type="binding site" evidence="8">
    <location>
        <position position="33"/>
    </location>
    <ligand>
        <name>ATP</name>
        <dbReference type="ChEBI" id="CHEBI:30616"/>
    </ligand>
</feature>
<keyword evidence="6" id="KW-0418">Kinase</keyword>
<dbReference type="CDD" id="cd07829">
    <property type="entry name" value="STKc_CDK_like"/>
    <property type="match status" value="1"/>
</dbReference>
<dbReference type="GO" id="GO:0004693">
    <property type="term" value="F:cyclin-dependent protein serine/threonine kinase activity"/>
    <property type="evidence" value="ECO:0007669"/>
    <property type="project" value="TreeGrafter"/>
</dbReference>
<keyword evidence="3" id="KW-0597">Phosphoprotein</keyword>
<keyword evidence="5 8" id="KW-0547">Nucleotide-binding</keyword>
<dbReference type="Pfam" id="PF00069">
    <property type="entry name" value="Pkinase"/>
    <property type="match status" value="2"/>
</dbReference>
<dbReference type="InterPro" id="IPR050108">
    <property type="entry name" value="CDK"/>
</dbReference>
<evidence type="ECO:0000256" key="6">
    <source>
        <dbReference type="ARBA" id="ARBA00022777"/>
    </source>
</evidence>
<evidence type="ECO:0000256" key="2">
    <source>
        <dbReference type="ARBA" id="ARBA00022527"/>
    </source>
</evidence>
<proteinExistence type="inferred from homology"/>
<sequence length="264" mass="30211">MEKYQKIEKLGEGTYGIVYKAQNRKTNQVVALKRIRLDNEEEGVPCTAIREISLLKELKHSNIVTLYDVVHTEKKLTLVFEYMDSDLKKFLDSHGGDIDILTVKDLKPQNLLISKTNTKGELKLGDFGLARAYGIPVRSYSHEVVTLWYRAPDVLMGSRQYSTSIDLWSAGCIFAGTPTEETWPKISQLPEYKRDFEIFPRIQLETLLPKVDHLGIDLLKRLLEYPPEKRITASDALQHPYFDELRKKESSSTTTASTTDNLTK</sequence>
<evidence type="ECO:0000256" key="1">
    <source>
        <dbReference type="ARBA" id="ARBA00006485"/>
    </source>
</evidence>
<dbReference type="Gene3D" id="1.10.510.10">
    <property type="entry name" value="Transferase(Phosphotransferase) domain 1"/>
    <property type="match status" value="2"/>
</dbReference>
<gene>
    <name evidence="10" type="primary">PARPA_05972.1 scaffold 20345</name>
</gene>
<evidence type="ECO:0000313" key="10">
    <source>
        <dbReference type="EMBL" id="CEP12059.1"/>
    </source>
</evidence>
<dbReference type="GO" id="GO:0005737">
    <property type="term" value="C:cytoplasm"/>
    <property type="evidence" value="ECO:0007669"/>
    <property type="project" value="TreeGrafter"/>
</dbReference>
<dbReference type="STRING" id="35722.A0A0B7NAK0"/>
<evidence type="ECO:0000256" key="4">
    <source>
        <dbReference type="ARBA" id="ARBA00022679"/>
    </source>
</evidence>
<dbReference type="PANTHER" id="PTHR24056:SF46">
    <property type="entry name" value="CYCLIN-DEPENDENT KINASE 5"/>
    <property type="match status" value="1"/>
</dbReference>
<dbReference type="EMBL" id="LN727311">
    <property type="protein sequence ID" value="CEP12059.1"/>
    <property type="molecule type" value="Genomic_DNA"/>
</dbReference>
<dbReference type="PROSITE" id="PS00107">
    <property type="entry name" value="PROTEIN_KINASE_ATP"/>
    <property type="match status" value="1"/>
</dbReference>
<name>A0A0B7NAK0_9FUNG</name>
<evidence type="ECO:0000256" key="7">
    <source>
        <dbReference type="ARBA" id="ARBA00022840"/>
    </source>
</evidence>
<dbReference type="PROSITE" id="PS50011">
    <property type="entry name" value="PROTEIN_KINASE_DOM"/>
    <property type="match status" value="1"/>
</dbReference>
<keyword evidence="2" id="KW-0723">Serine/threonine-protein kinase</keyword>
<dbReference type="Proteomes" id="UP000054107">
    <property type="component" value="Unassembled WGS sequence"/>
</dbReference>
<dbReference type="SMART" id="SM00220">
    <property type="entry name" value="S_TKc"/>
    <property type="match status" value="1"/>
</dbReference>
<keyword evidence="4" id="KW-0808">Transferase</keyword>
<dbReference type="InterPro" id="IPR000719">
    <property type="entry name" value="Prot_kinase_dom"/>
</dbReference>
<dbReference type="SUPFAM" id="SSF56112">
    <property type="entry name" value="Protein kinase-like (PK-like)"/>
    <property type="match status" value="1"/>
</dbReference>
<dbReference type="InterPro" id="IPR017441">
    <property type="entry name" value="Protein_kinase_ATP_BS"/>
</dbReference>
<evidence type="ECO:0000256" key="8">
    <source>
        <dbReference type="PROSITE-ProRule" id="PRU10141"/>
    </source>
</evidence>
<dbReference type="FunFam" id="3.30.200.20:FF:000027">
    <property type="entry name" value="Putative Cyclin-dependent kinase 1"/>
    <property type="match status" value="1"/>
</dbReference>
<comment type="similarity">
    <text evidence="1">Belongs to the protein kinase superfamily. CMGC Ser/Thr protein kinase family. CDC2/CDKX subfamily.</text>
</comment>
<organism evidence="10 11">
    <name type="scientific">Parasitella parasitica</name>
    <dbReference type="NCBI Taxonomy" id="35722"/>
    <lineage>
        <taxon>Eukaryota</taxon>
        <taxon>Fungi</taxon>
        <taxon>Fungi incertae sedis</taxon>
        <taxon>Mucoromycota</taxon>
        <taxon>Mucoromycotina</taxon>
        <taxon>Mucoromycetes</taxon>
        <taxon>Mucorales</taxon>
        <taxon>Mucorineae</taxon>
        <taxon>Mucoraceae</taxon>
        <taxon>Parasitella</taxon>
    </lineage>
</organism>
<dbReference type="OrthoDB" id="1732493at2759"/>
<evidence type="ECO:0000259" key="9">
    <source>
        <dbReference type="PROSITE" id="PS50011"/>
    </source>
</evidence>